<evidence type="ECO:0000313" key="2">
    <source>
        <dbReference type="EMBL" id="RMB82975.1"/>
    </source>
</evidence>
<organism evidence="2 3">
    <name type="scientific">Streptomyces shenzhenensis</name>
    <dbReference type="NCBI Taxonomy" id="943815"/>
    <lineage>
        <taxon>Bacteria</taxon>
        <taxon>Bacillati</taxon>
        <taxon>Actinomycetota</taxon>
        <taxon>Actinomycetes</taxon>
        <taxon>Kitasatosporales</taxon>
        <taxon>Streptomycetaceae</taxon>
        <taxon>Streptomyces</taxon>
    </lineage>
</organism>
<protein>
    <submittedName>
        <fullName evidence="2">Hydroxylacyl-CoA dehydrogenase</fullName>
    </submittedName>
</protein>
<dbReference type="Pfam" id="PF13577">
    <property type="entry name" value="SnoaL_4"/>
    <property type="match status" value="1"/>
</dbReference>
<dbReference type="Proteomes" id="UP000270471">
    <property type="component" value="Unassembled WGS sequence"/>
</dbReference>
<dbReference type="InterPro" id="IPR032710">
    <property type="entry name" value="NTF2-like_dom_sf"/>
</dbReference>
<evidence type="ECO:0000259" key="1">
    <source>
        <dbReference type="Pfam" id="PF13577"/>
    </source>
</evidence>
<name>A0A3M0I2F3_9ACTN</name>
<reference evidence="2 3" key="1">
    <citation type="submission" date="2017-11" db="EMBL/GenBank/DDBJ databases">
        <title>Draft genome of actinobacteria isolated from guarana (Paullinia cupana (Mart.) Ducke.</title>
        <authorList>
            <person name="Siqueira K.A."/>
            <person name="Liotti R.G."/>
            <person name="Mendes T.A.O."/>
            <person name="Soares M.A."/>
        </authorList>
    </citation>
    <scope>NUCLEOTIDE SEQUENCE [LARGE SCALE GENOMIC DNA]</scope>
    <source>
        <strain evidence="2 3">193</strain>
    </source>
</reference>
<sequence>MTRTAPPDTKTVSDLDYAAIIQFYAGHAQLLDAGRAEEWAEQFTEHGTFAQNVKPGVKRGRADIAAGMRKGIAALAARGLTRRHWFGMVAAEPVEPDVVRTRYYAVVFETPKGGEPRLYLSTTAKDVLERRDGTWFVRSRYISHDGAETITGIEAVTEAGA</sequence>
<feature type="domain" description="SnoaL-like" evidence="1">
    <location>
        <begin position="16"/>
        <end position="140"/>
    </location>
</feature>
<accession>A0A3M0I2F3</accession>
<comment type="caution">
    <text evidence="2">The sequence shown here is derived from an EMBL/GenBank/DDBJ whole genome shotgun (WGS) entry which is preliminary data.</text>
</comment>
<dbReference type="RefSeq" id="WP_121892339.1">
    <property type="nucleotide sequence ID" value="NZ_PENI01000019.1"/>
</dbReference>
<dbReference type="EMBL" id="PENI01000019">
    <property type="protein sequence ID" value="RMB82975.1"/>
    <property type="molecule type" value="Genomic_DNA"/>
</dbReference>
<dbReference type="SUPFAM" id="SSF54427">
    <property type="entry name" value="NTF2-like"/>
    <property type="match status" value="1"/>
</dbReference>
<dbReference type="AlphaFoldDB" id="A0A3M0I2F3"/>
<proteinExistence type="predicted"/>
<dbReference type="OrthoDB" id="9130903at2"/>
<dbReference type="InterPro" id="IPR037401">
    <property type="entry name" value="SnoaL-like"/>
</dbReference>
<gene>
    <name evidence="2" type="ORF">CTZ28_26980</name>
</gene>
<evidence type="ECO:0000313" key="3">
    <source>
        <dbReference type="Proteomes" id="UP000270471"/>
    </source>
</evidence>
<dbReference type="Gene3D" id="3.10.450.50">
    <property type="match status" value="1"/>
</dbReference>
<keyword evidence="3" id="KW-1185">Reference proteome</keyword>